<protein>
    <recommendedName>
        <fullName evidence="4">Cardiolipin synthase N-terminal domain-containing protein</fullName>
    </recommendedName>
</protein>
<name>A0ABV7LZJ3_9GAMM</name>
<dbReference type="Proteomes" id="UP001595640">
    <property type="component" value="Unassembled WGS sequence"/>
</dbReference>
<evidence type="ECO:0008006" key="4">
    <source>
        <dbReference type="Google" id="ProtNLM"/>
    </source>
</evidence>
<dbReference type="EMBL" id="JBHRUH010000011">
    <property type="protein sequence ID" value="MFC3291650.1"/>
    <property type="molecule type" value="Genomic_DNA"/>
</dbReference>
<evidence type="ECO:0000313" key="2">
    <source>
        <dbReference type="EMBL" id="MFC3291650.1"/>
    </source>
</evidence>
<reference evidence="3" key="1">
    <citation type="journal article" date="2019" name="Int. J. Syst. Evol. Microbiol.">
        <title>The Global Catalogue of Microorganisms (GCM) 10K type strain sequencing project: providing services to taxonomists for standard genome sequencing and annotation.</title>
        <authorList>
            <consortium name="The Broad Institute Genomics Platform"/>
            <consortium name="The Broad Institute Genome Sequencing Center for Infectious Disease"/>
            <person name="Wu L."/>
            <person name="Ma J."/>
        </authorList>
    </citation>
    <scope>NUCLEOTIDE SEQUENCE [LARGE SCALE GENOMIC DNA]</scope>
    <source>
        <strain evidence="3">KCTC 12847</strain>
    </source>
</reference>
<organism evidence="2 3">
    <name type="scientific">Modicisalibacter luteus</name>
    <dbReference type="NCBI Taxonomy" id="453962"/>
    <lineage>
        <taxon>Bacteria</taxon>
        <taxon>Pseudomonadati</taxon>
        <taxon>Pseudomonadota</taxon>
        <taxon>Gammaproteobacteria</taxon>
        <taxon>Oceanospirillales</taxon>
        <taxon>Halomonadaceae</taxon>
        <taxon>Modicisalibacter</taxon>
    </lineage>
</organism>
<proteinExistence type="predicted"/>
<feature type="transmembrane region" description="Helical" evidence="1">
    <location>
        <begin position="33"/>
        <end position="52"/>
    </location>
</feature>
<gene>
    <name evidence="2" type="ORF">ACFOEI_06180</name>
</gene>
<dbReference type="RefSeq" id="WP_019018994.1">
    <property type="nucleotide sequence ID" value="NZ_BMXD01000005.1"/>
</dbReference>
<sequence length="71" mass="7893">MSVLPILLVWAHIGFVITRGLRARRRIAHLCRTWTGLPILVAAGPLVWLLALGEARRNKLRPASCARGKPM</sequence>
<evidence type="ECO:0000256" key="1">
    <source>
        <dbReference type="SAM" id="Phobius"/>
    </source>
</evidence>
<keyword evidence="1" id="KW-0472">Membrane</keyword>
<accession>A0ABV7LZJ3</accession>
<keyword evidence="1" id="KW-1133">Transmembrane helix</keyword>
<comment type="caution">
    <text evidence="2">The sequence shown here is derived from an EMBL/GenBank/DDBJ whole genome shotgun (WGS) entry which is preliminary data.</text>
</comment>
<keyword evidence="1" id="KW-0812">Transmembrane</keyword>
<keyword evidence="3" id="KW-1185">Reference proteome</keyword>
<evidence type="ECO:0000313" key="3">
    <source>
        <dbReference type="Proteomes" id="UP001595640"/>
    </source>
</evidence>